<feature type="compositionally biased region" description="Pro residues" evidence="1">
    <location>
        <begin position="274"/>
        <end position="285"/>
    </location>
</feature>
<evidence type="ECO:0000313" key="4">
    <source>
        <dbReference type="Proteomes" id="UP000024635"/>
    </source>
</evidence>
<feature type="compositionally biased region" description="Pro residues" evidence="1">
    <location>
        <begin position="216"/>
        <end position="226"/>
    </location>
</feature>
<evidence type="ECO:0000313" key="3">
    <source>
        <dbReference type="EMBL" id="EYC39396.1"/>
    </source>
</evidence>
<dbReference type="PRINTS" id="PR01217">
    <property type="entry name" value="PRICHEXTENSN"/>
</dbReference>
<feature type="compositionally biased region" description="Pro residues" evidence="1">
    <location>
        <begin position="255"/>
        <end position="264"/>
    </location>
</feature>
<keyword evidence="4" id="KW-1185">Reference proteome</keyword>
<sequence>MRLFVVAGLLVALIQAAPVPEVEDDVADAAKSGVDKAAEGLKDARHALGNLGAAAKEKLNAGAEAVVRKLTPVRTYVYTATGQFITAFGNISDKTASMLAPPFRIEARLHTKVDRARRQPEVHPNSWPNGNQYNDYRSVDQQREQQMMEQRRQQQMREHQQRQQQERAYQERMRQHEEEARRRACNPRQPPPPAPQTRRKNCGPRRVQEFRQPQTQPAPPPPPPTHPPRRRNCRPRTNPTHPPPIHAPQVVCRPAAPPPPPPQPQRRNGCQPRQPQPPPTYPPYPQQQYPRSNGCQPAPPPPQPQQQRTACRPAPPPPQPQPYYTNGCQQRTTRGDSRNNEFRASTGCVAPMSSSSASANCEGSVKVVSVNAAGVVEHYMYKTGKDAGEVLEQASSKVADSAQNAAAAVGNAASSAKDSAAHGLQKTGEAIGAVGQGVKDTAAGAAEWTGERFIRSWSMFSMIKRLIRPDVRLQMKL</sequence>
<reference evidence="4" key="1">
    <citation type="journal article" date="2015" name="Nat. Genet.">
        <title>The genome and transcriptome of the zoonotic hookworm Ancylostoma ceylanicum identify infection-specific gene families.</title>
        <authorList>
            <person name="Schwarz E.M."/>
            <person name="Hu Y."/>
            <person name="Antoshechkin I."/>
            <person name="Miller M.M."/>
            <person name="Sternberg P.W."/>
            <person name="Aroian R.V."/>
        </authorList>
    </citation>
    <scope>NUCLEOTIDE SEQUENCE</scope>
    <source>
        <strain evidence="4">HY135</strain>
    </source>
</reference>
<organism evidence="3 4">
    <name type="scientific">Ancylostoma ceylanicum</name>
    <dbReference type="NCBI Taxonomy" id="53326"/>
    <lineage>
        <taxon>Eukaryota</taxon>
        <taxon>Metazoa</taxon>
        <taxon>Ecdysozoa</taxon>
        <taxon>Nematoda</taxon>
        <taxon>Chromadorea</taxon>
        <taxon>Rhabditida</taxon>
        <taxon>Rhabditina</taxon>
        <taxon>Rhabditomorpha</taxon>
        <taxon>Strongyloidea</taxon>
        <taxon>Ancylostomatidae</taxon>
        <taxon>Ancylostomatinae</taxon>
        <taxon>Ancylostoma</taxon>
    </lineage>
</organism>
<feature type="compositionally biased region" description="Polar residues" evidence="1">
    <location>
        <begin position="126"/>
        <end position="135"/>
    </location>
</feature>
<accession>A0A016WIE3</accession>
<protein>
    <recommendedName>
        <fullName evidence="5">Senescence domain-containing protein</fullName>
    </recommendedName>
</protein>
<dbReference type="OrthoDB" id="5877852at2759"/>
<feature type="region of interest" description="Disordered" evidence="1">
    <location>
        <begin position="114"/>
        <end position="343"/>
    </location>
</feature>
<proteinExistence type="predicted"/>
<keyword evidence="2" id="KW-0732">Signal</keyword>
<comment type="caution">
    <text evidence="3">The sequence shown here is derived from an EMBL/GenBank/DDBJ whole genome shotgun (WGS) entry which is preliminary data.</text>
</comment>
<dbReference type="Proteomes" id="UP000024635">
    <property type="component" value="Unassembled WGS sequence"/>
</dbReference>
<gene>
    <name evidence="3" type="primary">Acey_s0658.g1257</name>
    <name evidence="3" type="ORF">Y032_0658g1257</name>
</gene>
<feature type="signal peptide" evidence="2">
    <location>
        <begin position="1"/>
        <end position="16"/>
    </location>
</feature>
<evidence type="ECO:0000256" key="2">
    <source>
        <dbReference type="SAM" id="SignalP"/>
    </source>
</evidence>
<feature type="chain" id="PRO_5001490757" description="Senescence domain-containing protein" evidence="2">
    <location>
        <begin position="17"/>
        <end position="477"/>
    </location>
</feature>
<dbReference type="EMBL" id="JARK01000258">
    <property type="protein sequence ID" value="EYC39396.1"/>
    <property type="molecule type" value="Genomic_DNA"/>
</dbReference>
<dbReference type="STRING" id="53326.A0A016WIE3"/>
<evidence type="ECO:0000256" key="1">
    <source>
        <dbReference type="SAM" id="MobiDB-lite"/>
    </source>
</evidence>
<name>A0A016WIE3_9BILA</name>
<evidence type="ECO:0008006" key="5">
    <source>
        <dbReference type="Google" id="ProtNLM"/>
    </source>
</evidence>
<dbReference type="AlphaFoldDB" id="A0A016WIE3"/>
<feature type="compositionally biased region" description="Basic and acidic residues" evidence="1">
    <location>
        <begin position="149"/>
        <end position="182"/>
    </location>
</feature>